<comment type="subcellular location">
    <subcellularLocation>
        <location evidence="1">Endomembrane system</location>
        <topology evidence="1">Multi-pass membrane protein</topology>
    </subcellularLocation>
</comment>
<comment type="caution">
    <text evidence="15">The sequence shown here is derived from an EMBL/GenBank/DDBJ whole genome shotgun (WGS) entry which is preliminary data.</text>
</comment>
<feature type="region of interest" description="Disordered" evidence="10">
    <location>
        <begin position="1504"/>
        <end position="1526"/>
    </location>
</feature>
<feature type="domain" description="RyR/IP3R Homology associated" evidence="14">
    <location>
        <begin position="989"/>
        <end position="1097"/>
    </location>
</feature>
<evidence type="ECO:0000256" key="9">
    <source>
        <dbReference type="SAM" id="Coils"/>
    </source>
</evidence>
<evidence type="ECO:0000256" key="6">
    <source>
        <dbReference type="ARBA" id="ARBA00023136"/>
    </source>
</evidence>
<evidence type="ECO:0000256" key="4">
    <source>
        <dbReference type="ARBA" id="ARBA00022989"/>
    </source>
</evidence>
<evidence type="ECO:0000256" key="8">
    <source>
        <dbReference type="ARBA" id="ARBA00023303"/>
    </source>
</evidence>
<evidence type="ECO:0000259" key="12">
    <source>
        <dbReference type="Pfam" id="PF00520"/>
    </source>
</evidence>
<feature type="domain" description="RIH" evidence="13">
    <location>
        <begin position="248"/>
        <end position="396"/>
    </location>
</feature>
<organism evidence="15 16">
    <name type="scientific">Desmophyllum pertusum</name>
    <dbReference type="NCBI Taxonomy" id="174260"/>
    <lineage>
        <taxon>Eukaryota</taxon>
        <taxon>Metazoa</taxon>
        <taxon>Cnidaria</taxon>
        <taxon>Anthozoa</taxon>
        <taxon>Hexacorallia</taxon>
        <taxon>Scleractinia</taxon>
        <taxon>Caryophylliina</taxon>
        <taxon>Caryophylliidae</taxon>
        <taxon>Desmophyllum</taxon>
    </lineage>
</organism>
<dbReference type="Pfam" id="PF08454">
    <property type="entry name" value="RIH_assoc"/>
    <property type="match status" value="1"/>
</dbReference>
<feature type="transmembrane region" description="Helical" evidence="11">
    <location>
        <begin position="1307"/>
        <end position="1324"/>
    </location>
</feature>
<dbReference type="SUPFAM" id="SSF100909">
    <property type="entry name" value="IP3 receptor type 1 binding core, domain 2"/>
    <property type="match status" value="1"/>
</dbReference>
<dbReference type="InterPro" id="IPR000699">
    <property type="entry name" value="RIH_dom"/>
</dbReference>
<evidence type="ECO:0000256" key="7">
    <source>
        <dbReference type="ARBA" id="ARBA00023286"/>
    </source>
</evidence>
<evidence type="ECO:0000259" key="13">
    <source>
        <dbReference type="Pfam" id="PF01365"/>
    </source>
</evidence>
<feature type="compositionally biased region" description="Polar residues" evidence="10">
    <location>
        <begin position="1504"/>
        <end position="1513"/>
    </location>
</feature>
<feature type="transmembrane region" description="Helical" evidence="11">
    <location>
        <begin position="1422"/>
        <end position="1447"/>
    </location>
</feature>
<dbReference type="InterPro" id="IPR013662">
    <property type="entry name" value="RIH_assoc-dom"/>
</dbReference>
<keyword evidence="16" id="KW-1185">Reference proteome</keyword>
<keyword evidence="2" id="KW-0813">Transport</keyword>
<feature type="region of interest" description="Disordered" evidence="10">
    <location>
        <begin position="948"/>
        <end position="982"/>
    </location>
</feature>
<dbReference type="Pfam" id="PF01365">
    <property type="entry name" value="RYDR_ITPR"/>
    <property type="match status" value="1"/>
</dbReference>
<evidence type="ECO:0008006" key="17">
    <source>
        <dbReference type="Google" id="ProtNLM"/>
    </source>
</evidence>
<feature type="transmembrane region" description="Helical" evidence="11">
    <location>
        <begin position="1336"/>
        <end position="1354"/>
    </location>
</feature>
<dbReference type="GO" id="GO:0016020">
    <property type="term" value="C:membrane"/>
    <property type="evidence" value="ECO:0007669"/>
    <property type="project" value="InterPro"/>
</dbReference>
<dbReference type="GO" id="GO:0005262">
    <property type="term" value="F:calcium channel activity"/>
    <property type="evidence" value="ECO:0007669"/>
    <property type="project" value="InterPro"/>
</dbReference>
<sequence>MNGENGTKLRRCKIDKDGVPYYLGPPNWIDLENISAQAEAIFGGSTGLKEIDLDLDGQGGRTFLRVLLYLCMHNYPPLVTGALQLLFRHFSQRQEVLQAFKQVQLLVSNSDVENYKQIKSDLDELRLLVEKSELWVYKSKKDLPTDTRVRKATPGLVSLRKDGSSSKEQEQRKDSLEQEVGAANASQDPASSDSESGGSKSERQRMVSDGSIELEVEHSDTVSLKNYKKTESILERLSNLCVSFGSSNVKNRKHEQRLLRNMGAHTVVLELLQIPYEKNEDLRMEEIMGQAHEFLRNFCLSNNQNQTLLHKHLDLFLTPGLKEAHTLRYIFMENSALCYEVTEKVVQHIVHCVETQGRHVEYLKALQTLVKAEGQSIRKTQDMVMAELVNVGEDVLVFYSDHQSFNSLVDMMQSERERLDESGPLLYHINLVELLACCTEGKNVYTEIKCHSLLPLDDIVRVVTHPDCIPEVKNAYVNFLNHCYVDTEVEMKEIYTSNHIWTLFEDFLVDKARVCNNTLDRFHADTMLEKYATETIMNLLTFFFNSPFSDSSTTIKSRQPVFVRLLRGAFRLSQCSWMTGSQKYHVETCIKTLSDVARNRGIAIPADLESQIQALFTRSQLVMKHTRHWLSHGKGRRDSMMNLSRDYRSIIEGLQDIVSLLEDQLRPLVQSELSVLGDVLYRPELMFPRQSEAWHKSKAGGFVSRLITHAKQLLEDNEEALCVRVLQTIKGMMARDIDFGEKGDALRSSLLSRYFGANYYVMISKEASTSADGTSKKTASQMANSGPGAEMLSRAGVTLCEMQGRLDKCGTSDLIIDLIMVQPNHRVFLEILELAIALLEGGNISIQKSFLQRYINGKCEEFFRYIFDKMTDAEAEIRATITVQTTESTAAKSDKDVCHGKTSDGRRGTVFGGRRDTLVTGSLLGISEDVKEQLSDAATHTSKAYAAVRRGRDPDAEVEPTRPMPSTSLFGTDLQSTSGKHEVKTMSPEVLVMKPILRFLQLLCENHNRDLQNYVRKQDHSKTNYNLVHETLQFLDCICGSTSGGLGLLGLYINETNVGLINQCLESLTEYCQGPCHENQSAIALHESNGIDIIIALVLNDINPLGKQRMDLVLELKNNASKTLLAIMESRHDSENAERILYNMTPQQLVDVCKQAYNQEDLEDENECEVSCRDVGHNIFILAHQLSQHNKDMASLLKPSPPSDLEEVRGDSALEFYAKHTAQIEIVRRDRTMEQIVFPVPNICEFLTPESKIDAYQTCERDDQNSKISDFFDRSEELFREMQWQKKLRESRFLFGVSSRMTLWEQISINFAVLINMLVAFFYPFSDGPGEIDGRLSVLVWLAILVSFSIIVTFPRPSGIRTFVGSTILRLIFSVGLEPTLRILGMANVVLKAIFIVSYVGNRGTFDHNVRQLLSDRNLLLHLMYFTFGFLGLTVHTFFYSILLIDVVLREDTLLNVIKSVTRNGRSIILTAVLALILVYMFSIIGFLFLKDDFLVETDQRPSLSSASTSPDTCSAGKDCNSSFSLSETSSEAEDTVKERACDTLIMCIITTLNQGLRNGGGIGDVLRRPSMKENMFVGRVIYDLLFFFVVIIIVLNLIFGVIIDTFADLRSEKQNKEEVLKNTCFICGLDRSAFDNKVVSFDEHINSEHNMWHYLYFIVLLRVKDTTEFTGPESYVSQMVKEHDLDWFPRMRAMSLAIDEGESEQNEMRNLQERLESTTRLVFTLSQQLSELKEQMTEQRKQKQRIGLLGPHSVSALTNSLSTNNFKI</sequence>
<feature type="region of interest" description="Disordered" evidence="10">
    <location>
        <begin position="147"/>
        <end position="212"/>
    </location>
</feature>
<feature type="transmembrane region" description="Helical" evidence="11">
    <location>
        <begin position="1581"/>
        <end position="1604"/>
    </location>
</feature>
<keyword evidence="7" id="KW-1071">Ligand-gated ion channel</keyword>
<dbReference type="InterPro" id="IPR005821">
    <property type="entry name" value="Ion_trans_dom"/>
</dbReference>
<keyword evidence="9" id="KW-0175">Coiled coil</keyword>
<dbReference type="Proteomes" id="UP001163046">
    <property type="component" value="Unassembled WGS sequence"/>
</dbReference>
<evidence type="ECO:0000259" key="14">
    <source>
        <dbReference type="Pfam" id="PF08454"/>
    </source>
</evidence>
<feature type="compositionally biased region" description="Polar residues" evidence="10">
    <location>
        <begin position="964"/>
        <end position="978"/>
    </location>
</feature>
<accession>A0A9X0CLQ1</accession>
<name>A0A9X0CLQ1_9CNID</name>
<evidence type="ECO:0000256" key="3">
    <source>
        <dbReference type="ARBA" id="ARBA00022692"/>
    </source>
</evidence>
<feature type="domain" description="Ion transport" evidence="12">
    <location>
        <begin position="1382"/>
        <end position="1614"/>
    </location>
</feature>
<evidence type="ECO:0000313" key="16">
    <source>
        <dbReference type="Proteomes" id="UP001163046"/>
    </source>
</evidence>
<evidence type="ECO:0000256" key="1">
    <source>
        <dbReference type="ARBA" id="ARBA00004127"/>
    </source>
</evidence>
<reference evidence="15" key="1">
    <citation type="submission" date="2023-01" db="EMBL/GenBank/DDBJ databases">
        <title>Genome assembly of the deep-sea coral Lophelia pertusa.</title>
        <authorList>
            <person name="Herrera S."/>
            <person name="Cordes E."/>
        </authorList>
    </citation>
    <scope>NUCLEOTIDE SEQUENCE</scope>
    <source>
        <strain evidence="15">USNM1676648</strain>
        <tissue evidence="15">Polyp</tissue>
    </source>
</reference>
<keyword evidence="8" id="KW-0407">Ion channel</keyword>
<protein>
    <recommendedName>
        <fullName evidence="17">Inositol 1,4,5-trisphosphate receptor type 1</fullName>
    </recommendedName>
</protein>
<keyword evidence="5" id="KW-0406">Ion transport</keyword>
<proteinExistence type="predicted"/>
<feature type="compositionally biased region" description="Basic and acidic residues" evidence="10">
    <location>
        <begin position="159"/>
        <end position="176"/>
    </location>
</feature>
<keyword evidence="4 11" id="KW-1133">Transmembrane helix</keyword>
<evidence type="ECO:0000256" key="11">
    <source>
        <dbReference type="SAM" id="Phobius"/>
    </source>
</evidence>
<dbReference type="PANTHER" id="PTHR45816">
    <property type="entry name" value="MIR DOMAIN-CONTAINING PROTEIN"/>
    <property type="match status" value="1"/>
</dbReference>
<evidence type="ECO:0000256" key="2">
    <source>
        <dbReference type="ARBA" id="ARBA00022448"/>
    </source>
</evidence>
<evidence type="ECO:0000313" key="15">
    <source>
        <dbReference type="EMBL" id="KAJ7363246.1"/>
    </source>
</evidence>
<feature type="coiled-coil region" evidence="9">
    <location>
        <begin position="1695"/>
        <end position="1747"/>
    </location>
</feature>
<dbReference type="EMBL" id="MU827306">
    <property type="protein sequence ID" value="KAJ7363246.1"/>
    <property type="molecule type" value="Genomic_DNA"/>
</dbReference>
<feature type="transmembrane region" description="Helical" evidence="11">
    <location>
        <begin position="1468"/>
        <end position="1490"/>
    </location>
</feature>
<gene>
    <name evidence="15" type="ORF">OS493_011528</name>
</gene>
<dbReference type="InterPro" id="IPR015925">
    <property type="entry name" value="Ryanodine_IP3_receptor"/>
</dbReference>
<dbReference type="PANTHER" id="PTHR45816:SF4">
    <property type="entry name" value="RYR_IP3R HOMOLOGY ASSOCIATED DOMAIN-CONTAINING PROTEIN"/>
    <property type="match status" value="1"/>
</dbReference>
<dbReference type="InterPro" id="IPR035910">
    <property type="entry name" value="RyR/IP3R_RIH_dom_sf"/>
</dbReference>
<evidence type="ECO:0000256" key="5">
    <source>
        <dbReference type="ARBA" id="ARBA00023065"/>
    </source>
</evidence>
<evidence type="ECO:0000256" key="10">
    <source>
        <dbReference type="SAM" id="MobiDB-lite"/>
    </source>
</evidence>
<dbReference type="Gene3D" id="1.10.287.70">
    <property type="match status" value="1"/>
</dbReference>
<dbReference type="Pfam" id="PF00520">
    <property type="entry name" value="Ion_trans"/>
    <property type="match status" value="1"/>
</dbReference>
<feature type="transmembrane region" description="Helical" evidence="11">
    <location>
        <begin position="1384"/>
        <end position="1402"/>
    </location>
</feature>
<dbReference type="OrthoDB" id="6017668at2759"/>
<keyword evidence="6 11" id="KW-0472">Membrane</keyword>
<dbReference type="GO" id="GO:0012505">
    <property type="term" value="C:endomembrane system"/>
    <property type="evidence" value="ECO:0007669"/>
    <property type="project" value="UniProtKB-SubCell"/>
</dbReference>
<keyword evidence="3 11" id="KW-0812">Transmembrane</keyword>